<sequence>MGIFFLMTALPACHLVRNGGGVDVAHQAADILLLARDGAVGCDALRFLDCIQQRFGKIELGQPGPAQPDQLFAQVLQLLHGGLDLGFA</sequence>
<dbReference type="AlphaFoldDB" id="A0A1J5QFZ8"/>
<accession>A0A1J5QFZ8</accession>
<name>A0A1J5QFZ8_9ZZZZ</name>
<protein>
    <submittedName>
        <fullName evidence="1">Uncharacterized protein</fullName>
    </submittedName>
</protein>
<reference evidence="1" key="1">
    <citation type="submission" date="2016-10" db="EMBL/GenBank/DDBJ databases">
        <title>Sequence of Gallionella enrichment culture.</title>
        <authorList>
            <person name="Poehlein A."/>
            <person name="Muehling M."/>
            <person name="Daniel R."/>
        </authorList>
    </citation>
    <scope>NUCLEOTIDE SEQUENCE</scope>
</reference>
<gene>
    <name evidence="1" type="ORF">GALL_360560</name>
</gene>
<proteinExistence type="predicted"/>
<comment type="caution">
    <text evidence="1">The sequence shown here is derived from an EMBL/GenBank/DDBJ whole genome shotgun (WGS) entry which is preliminary data.</text>
</comment>
<evidence type="ECO:0000313" key="1">
    <source>
        <dbReference type="EMBL" id="OIQ82154.1"/>
    </source>
</evidence>
<dbReference type="EMBL" id="MLJW01000836">
    <property type="protein sequence ID" value="OIQ82154.1"/>
    <property type="molecule type" value="Genomic_DNA"/>
</dbReference>
<organism evidence="1">
    <name type="scientific">mine drainage metagenome</name>
    <dbReference type="NCBI Taxonomy" id="410659"/>
    <lineage>
        <taxon>unclassified sequences</taxon>
        <taxon>metagenomes</taxon>
        <taxon>ecological metagenomes</taxon>
    </lineage>
</organism>